<keyword evidence="2" id="KW-1185">Reference proteome</keyword>
<proteinExistence type="predicted"/>
<dbReference type="AlphaFoldDB" id="A0A5B7DQ20"/>
<protein>
    <submittedName>
        <fullName evidence="1">Uncharacterized protein</fullName>
    </submittedName>
</protein>
<name>A0A5B7DQ20_PORTR</name>
<comment type="caution">
    <text evidence="1">The sequence shown here is derived from an EMBL/GenBank/DDBJ whole genome shotgun (WGS) entry which is preliminary data.</text>
</comment>
<evidence type="ECO:0000313" key="2">
    <source>
        <dbReference type="Proteomes" id="UP000324222"/>
    </source>
</evidence>
<dbReference type="EMBL" id="VSRR010001247">
    <property type="protein sequence ID" value="MPC23751.1"/>
    <property type="molecule type" value="Genomic_DNA"/>
</dbReference>
<sequence length="171" mass="18815">MFPTFSTLFPLPLASLPLLPRPGPCLPQPLTTTPRYSCIASPANSHNMLKVPCAHYYSFIALPSHAAAMLTPPDPRPTCMRDMGLRALRHTASCSTYSLDIITASACLNVKANCHSRCNLNRKNMFSNQSCRVRVRKARSQATIILVLFVRGTVTPMLGGKQYQMALPLRA</sequence>
<gene>
    <name evidence="1" type="ORF">E2C01_016812</name>
</gene>
<evidence type="ECO:0000313" key="1">
    <source>
        <dbReference type="EMBL" id="MPC23751.1"/>
    </source>
</evidence>
<reference evidence="1 2" key="1">
    <citation type="submission" date="2019-05" db="EMBL/GenBank/DDBJ databases">
        <title>Another draft genome of Portunus trituberculatus and its Hox gene families provides insights of decapod evolution.</title>
        <authorList>
            <person name="Jeong J.-H."/>
            <person name="Song I."/>
            <person name="Kim S."/>
            <person name="Choi T."/>
            <person name="Kim D."/>
            <person name="Ryu S."/>
            <person name="Kim W."/>
        </authorList>
    </citation>
    <scope>NUCLEOTIDE SEQUENCE [LARGE SCALE GENOMIC DNA]</scope>
    <source>
        <tissue evidence="1">Muscle</tissue>
    </source>
</reference>
<accession>A0A5B7DQ20</accession>
<organism evidence="1 2">
    <name type="scientific">Portunus trituberculatus</name>
    <name type="common">Swimming crab</name>
    <name type="synonym">Neptunus trituberculatus</name>
    <dbReference type="NCBI Taxonomy" id="210409"/>
    <lineage>
        <taxon>Eukaryota</taxon>
        <taxon>Metazoa</taxon>
        <taxon>Ecdysozoa</taxon>
        <taxon>Arthropoda</taxon>
        <taxon>Crustacea</taxon>
        <taxon>Multicrustacea</taxon>
        <taxon>Malacostraca</taxon>
        <taxon>Eumalacostraca</taxon>
        <taxon>Eucarida</taxon>
        <taxon>Decapoda</taxon>
        <taxon>Pleocyemata</taxon>
        <taxon>Brachyura</taxon>
        <taxon>Eubrachyura</taxon>
        <taxon>Portunoidea</taxon>
        <taxon>Portunidae</taxon>
        <taxon>Portuninae</taxon>
        <taxon>Portunus</taxon>
    </lineage>
</organism>
<dbReference type="Proteomes" id="UP000324222">
    <property type="component" value="Unassembled WGS sequence"/>
</dbReference>